<dbReference type="CDD" id="cd02869">
    <property type="entry name" value="PseudoU_synth_RluA_like"/>
    <property type="match status" value="1"/>
</dbReference>
<dbReference type="OrthoDB" id="9807829at2"/>
<protein>
    <recommendedName>
        <fullName evidence="4">Pseudouridine synthase</fullName>
        <ecNumber evidence="4">5.4.99.-</ecNumber>
    </recommendedName>
</protein>
<dbReference type="GO" id="GO:0000455">
    <property type="term" value="P:enzyme-directed rRNA pseudouridine synthesis"/>
    <property type="evidence" value="ECO:0007669"/>
    <property type="project" value="TreeGrafter"/>
</dbReference>
<dbReference type="EMBL" id="VYWW01000054">
    <property type="protein sequence ID" value="KAA9320217.1"/>
    <property type="molecule type" value="Genomic_DNA"/>
</dbReference>
<dbReference type="SUPFAM" id="SSF55120">
    <property type="entry name" value="Pseudouridine synthase"/>
    <property type="match status" value="1"/>
</dbReference>
<dbReference type="InterPro" id="IPR006145">
    <property type="entry name" value="PsdUridine_synth_RsuA/RluA"/>
</dbReference>
<dbReference type="Pfam" id="PF00849">
    <property type="entry name" value="PseudoU_synth_2"/>
    <property type="match status" value="1"/>
</dbReference>
<dbReference type="AlphaFoldDB" id="A0A5N1I892"/>
<evidence type="ECO:0000256" key="4">
    <source>
        <dbReference type="RuleBase" id="RU362028"/>
    </source>
</evidence>
<dbReference type="PANTHER" id="PTHR21600">
    <property type="entry name" value="MITOCHONDRIAL RNA PSEUDOURIDINE SYNTHASE"/>
    <property type="match status" value="1"/>
</dbReference>
<keyword evidence="4 7" id="KW-0413">Isomerase</keyword>
<dbReference type="InterPro" id="IPR020103">
    <property type="entry name" value="PsdUridine_synth_cat_dom_sf"/>
</dbReference>
<dbReference type="EC" id="5.4.99.-" evidence="4"/>
<evidence type="ECO:0000313" key="8">
    <source>
        <dbReference type="Proteomes" id="UP000327236"/>
    </source>
</evidence>
<evidence type="ECO:0000256" key="2">
    <source>
        <dbReference type="ARBA" id="ARBA00010876"/>
    </source>
</evidence>
<comment type="similarity">
    <text evidence="2 4">Belongs to the pseudouridine synthase RluA family.</text>
</comment>
<dbReference type="InterPro" id="IPR050188">
    <property type="entry name" value="RluA_PseudoU_synthase"/>
</dbReference>
<dbReference type="NCBIfam" id="TIGR00005">
    <property type="entry name" value="rluA_subfam"/>
    <property type="match status" value="1"/>
</dbReference>
<evidence type="ECO:0000313" key="7">
    <source>
        <dbReference type="EMBL" id="MEL0564474.1"/>
    </source>
</evidence>
<feature type="domain" description="Pseudouridine synthase RsuA/RluA-like" evidence="5">
    <location>
        <begin position="87"/>
        <end position="242"/>
    </location>
</feature>
<dbReference type="GeneID" id="31742686"/>
<evidence type="ECO:0000256" key="3">
    <source>
        <dbReference type="PIRSR" id="PIRSR606225-1"/>
    </source>
</evidence>
<dbReference type="GO" id="GO:0140098">
    <property type="term" value="F:catalytic activity, acting on RNA"/>
    <property type="evidence" value="ECO:0007669"/>
    <property type="project" value="UniProtKB-ARBA"/>
</dbReference>
<dbReference type="InterPro" id="IPR006224">
    <property type="entry name" value="PsdUridine_synth_RluA-like_CS"/>
</dbReference>
<dbReference type="GO" id="GO:0009982">
    <property type="term" value="F:pseudouridine synthase activity"/>
    <property type="evidence" value="ECO:0007669"/>
    <property type="project" value="InterPro"/>
</dbReference>
<evidence type="ECO:0000313" key="6">
    <source>
        <dbReference type="EMBL" id="KAA9320217.1"/>
    </source>
</evidence>
<reference evidence="7 9" key="2">
    <citation type="submission" date="2024-04" db="EMBL/GenBank/DDBJ databases">
        <title>Three lactobacilli isolated from voided urine samples from females with type 2 diabetes.</title>
        <authorList>
            <person name="Kula A."/>
            <person name="Stegman N."/>
            <person name="Putonti C."/>
        </authorList>
    </citation>
    <scope>NUCLEOTIDE SEQUENCE [LARGE SCALE GENOMIC DNA]</scope>
    <source>
        <strain evidence="7 9">1855</strain>
    </source>
</reference>
<name>A0A5N1I892_LACJE</name>
<dbReference type="KEGG" id="lje:BUE77_03080"/>
<dbReference type="Proteomes" id="UP001385848">
    <property type="component" value="Unassembled WGS sequence"/>
</dbReference>
<keyword evidence="9" id="KW-1185">Reference proteome</keyword>
<comment type="function">
    <text evidence="4">Responsible for synthesis of pseudouridine from uracil.</text>
</comment>
<dbReference type="PANTHER" id="PTHR21600:SF35">
    <property type="entry name" value="PSEUDOURIDINE SYNTHASE"/>
    <property type="match status" value="1"/>
</dbReference>
<organism evidence="6 8">
    <name type="scientific">Lactobacillus jensenii</name>
    <dbReference type="NCBI Taxonomy" id="109790"/>
    <lineage>
        <taxon>Bacteria</taxon>
        <taxon>Bacillati</taxon>
        <taxon>Bacillota</taxon>
        <taxon>Bacilli</taxon>
        <taxon>Lactobacillales</taxon>
        <taxon>Lactobacillaceae</taxon>
        <taxon>Lactobacillus</taxon>
    </lineage>
</organism>
<dbReference type="PROSITE" id="PS01129">
    <property type="entry name" value="PSI_RLU"/>
    <property type="match status" value="1"/>
</dbReference>
<feature type="active site" evidence="3">
    <location>
        <position position="138"/>
    </location>
</feature>
<proteinExistence type="inferred from homology"/>
<dbReference type="Proteomes" id="UP000327236">
    <property type="component" value="Unassembled WGS sequence"/>
</dbReference>
<comment type="catalytic activity">
    <reaction evidence="1 4">
        <text>a uridine in RNA = a pseudouridine in RNA</text>
        <dbReference type="Rhea" id="RHEA:48348"/>
        <dbReference type="Rhea" id="RHEA-COMP:12068"/>
        <dbReference type="Rhea" id="RHEA-COMP:12069"/>
        <dbReference type="ChEBI" id="CHEBI:65314"/>
        <dbReference type="ChEBI" id="CHEBI:65315"/>
    </reaction>
</comment>
<dbReference type="EMBL" id="JBBVUL010000001">
    <property type="protein sequence ID" value="MEL0564474.1"/>
    <property type="molecule type" value="Genomic_DNA"/>
</dbReference>
<gene>
    <name evidence="7" type="ORF">AAC431_00855</name>
    <name evidence="6" type="ORF">F6H94_08355</name>
</gene>
<dbReference type="GO" id="GO:0003723">
    <property type="term" value="F:RNA binding"/>
    <property type="evidence" value="ECO:0007669"/>
    <property type="project" value="InterPro"/>
</dbReference>
<evidence type="ECO:0000256" key="1">
    <source>
        <dbReference type="ARBA" id="ARBA00000073"/>
    </source>
</evidence>
<dbReference type="RefSeq" id="WP_006585012.1">
    <property type="nucleotide sequence ID" value="NZ_CATOUV010000001.1"/>
</dbReference>
<sequence>MKIFKYIVTEKDPKRLGLFLSKKKLSKQVIVNAKHNGGMLLVNHRRRFTNFMLKNGDEVLFVMGKEKVNEFLKPSNKPIEIVLETDNYLVINKPANVLSIPSRYEDGDAVVNRVMGYFSKKKSSEQAFLKPHIVTRLDRDTSGLVLVGKNAVAHSKFSELKKDVFVKEYHAIVHSNFNPEEQAGLIDAPIGKIDDSVKRYVIPNGQKSLTQYEVLAQKEGASLVKLRLFTGRTHQIRVHMAHIGHPLFGDKLYGIDDNFARQALNCSHLSFPDPFTNEEKIVEVSDPQDMTDLWRNL</sequence>
<evidence type="ECO:0000259" key="5">
    <source>
        <dbReference type="Pfam" id="PF00849"/>
    </source>
</evidence>
<reference evidence="6 8" key="1">
    <citation type="submission" date="2019-09" db="EMBL/GenBank/DDBJ databases">
        <title>Draft genome sequence assemblies of isolates from the urinary tract.</title>
        <authorList>
            <person name="Mores C.R."/>
            <person name="Putonti C."/>
            <person name="Wolfe A.J."/>
        </authorList>
    </citation>
    <scope>NUCLEOTIDE SEQUENCE [LARGE SCALE GENOMIC DNA]</scope>
    <source>
        <strain evidence="6 8">UMB246</strain>
    </source>
</reference>
<dbReference type="Gene3D" id="3.30.2350.10">
    <property type="entry name" value="Pseudouridine synthase"/>
    <property type="match status" value="1"/>
</dbReference>
<evidence type="ECO:0000313" key="9">
    <source>
        <dbReference type="Proteomes" id="UP001385848"/>
    </source>
</evidence>
<comment type="caution">
    <text evidence="6">The sequence shown here is derived from an EMBL/GenBank/DDBJ whole genome shotgun (WGS) entry which is preliminary data.</text>
</comment>
<accession>A0A5N1I892</accession>
<dbReference type="InterPro" id="IPR006225">
    <property type="entry name" value="PsdUridine_synth_RluC/D"/>
</dbReference>